<accession>A0A1V0A0N0</accession>
<evidence type="ECO:0000313" key="5">
    <source>
        <dbReference type="Proteomes" id="UP000190797"/>
    </source>
</evidence>
<dbReference type="Pfam" id="PF00561">
    <property type="entry name" value="Abhydrolase_1"/>
    <property type="match status" value="1"/>
</dbReference>
<dbReference type="Proteomes" id="UP000190797">
    <property type="component" value="Chromosome"/>
</dbReference>
<dbReference type="STRING" id="1909395.BKM31_21935"/>
<keyword evidence="1" id="KW-0472">Membrane</keyword>
<evidence type="ECO:0000259" key="2">
    <source>
        <dbReference type="Pfam" id="PF00561"/>
    </source>
</evidence>
<feature type="domain" description="Peptidase S33 tripeptidyl aminopeptidase-like C-terminal" evidence="3">
    <location>
        <begin position="669"/>
        <end position="758"/>
    </location>
</feature>
<dbReference type="KEGG" id="noa:BKM31_21935"/>
<proteinExistence type="predicted"/>
<evidence type="ECO:0000256" key="1">
    <source>
        <dbReference type="SAM" id="Phobius"/>
    </source>
</evidence>
<organism evidence="4 5">
    <name type="scientific">[Actinomadura] parvosata subsp. kistnae</name>
    <dbReference type="NCBI Taxonomy" id="1909395"/>
    <lineage>
        <taxon>Bacteria</taxon>
        <taxon>Bacillati</taxon>
        <taxon>Actinomycetota</taxon>
        <taxon>Actinomycetes</taxon>
        <taxon>Streptosporangiales</taxon>
        <taxon>Streptosporangiaceae</taxon>
        <taxon>Nonomuraea</taxon>
    </lineage>
</organism>
<dbReference type="GO" id="GO:0003824">
    <property type="term" value="F:catalytic activity"/>
    <property type="evidence" value="ECO:0007669"/>
    <property type="project" value="UniProtKB-ARBA"/>
</dbReference>
<evidence type="ECO:0000259" key="3">
    <source>
        <dbReference type="Pfam" id="PF08386"/>
    </source>
</evidence>
<feature type="transmembrane region" description="Helical" evidence="1">
    <location>
        <begin position="236"/>
        <end position="259"/>
    </location>
</feature>
<dbReference type="InterPro" id="IPR013595">
    <property type="entry name" value="Pept_S33_TAP-like_C"/>
</dbReference>
<keyword evidence="1" id="KW-0812">Transmembrane</keyword>
<dbReference type="Gene3D" id="3.40.50.1820">
    <property type="entry name" value="alpha/beta hydrolase"/>
    <property type="match status" value="1"/>
</dbReference>
<dbReference type="EMBL" id="CP017717">
    <property type="protein sequence ID" value="AQZ63765.1"/>
    <property type="molecule type" value="Genomic_DNA"/>
</dbReference>
<reference evidence="5" key="1">
    <citation type="journal article" date="2017" name="Med. Chem. Commun.">
        <title>Nonomuraea sp. ATCC 55076 harbours the largest actinomycete chromosome to date and the kistamicin biosynthetic gene cluster.</title>
        <authorList>
            <person name="Nazari B."/>
            <person name="Forneris C.C."/>
            <person name="Gibson M.I."/>
            <person name="Moon K."/>
            <person name="Schramma K.R."/>
            <person name="Seyedsayamdost M.R."/>
        </authorList>
    </citation>
    <scope>NUCLEOTIDE SEQUENCE [LARGE SCALE GENOMIC DNA]</scope>
    <source>
        <strain evidence="5">ATCC 55076</strain>
    </source>
</reference>
<dbReference type="InterPro" id="IPR000073">
    <property type="entry name" value="AB_hydrolase_1"/>
</dbReference>
<name>A0A1V0A0N0_9ACTN</name>
<dbReference type="Pfam" id="PF08386">
    <property type="entry name" value="Abhydrolase_4"/>
    <property type="match status" value="1"/>
</dbReference>
<sequence length="763" mass="79457">MIDVIASEWLKLRSLRSNLYLLACSLAAVLACAGIAFMIGRGFDNQTPEERLAFPTNGDGLGNGIAVAYFVFALLGALAITSEHATGMIQPSLVAVPRRQVLLLAKIPGVAAVALVAGQVLAFAMHAASMAVLGDRAGQLLRAGVTLGTPLSEPGVLASVIVAGLSMAAVALIGLGVGAAVRSTPGALVVLTVLIVVLPVVARTLPMPLRARAGSFMIENLPLQIAGTGGGSLPPAVAAGLLIGYVVAALTAGATVIALRGRRIRALAIGVTTAVLVMAAPAVAADTPGAGAGALRWGGCADKDADKGADRGEGKGAGKGLVKDLRCASIAVPVDWSRPYGRKIELTVGLLPATGVHRRIGTVFAVPGGPGGSGVQDLSTNAGSFAELRDRFDVVSVEPRNTIDKGVLPYDCLVSGPWITWPETREEYAELGRRNRAAAERCRAADPEFFDHMDSASVARDMEAIRVALGEERLSFITNSYGSMPGIAYSRLFPERVRAMVFDGAANPYVDRARGRLPHEESFGRFAAWCARASTCALRGQDVGEVWRALVARADRVPVPVKGESPRAAYSGLDIKEAAAPSVISPGPAPDFPRWTQLAEAIARAVGGDASGFAGYVRQSTNSLKVPSFTGMNMTHCLDGMGLRDYDEYRELRRQGERLLPNLAGIELWHPLACVGWPVAATNPPAPLPAGKLPPYLAVGSWTDFGGGADLVRPIPGSGGVQYLGHGHGLYNAGNSCVIAHVNRYLISLRPAPMGTVCPGPAT</sequence>
<feature type="transmembrane region" description="Helical" evidence="1">
    <location>
        <begin position="19"/>
        <end position="40"/>
    </location>
</feature>
<gene>
    <name evidence="4" type="ORF">BKM31_21935</name>
</gene>
<keyword evidence="5" id="KW-1185">Reference proteome</keyword>
<evidence type="ECO:0008006" key="6">
    <source>
        <dbReference type="Google" id="ProtNLM"/>
    </source>
</evidence>
<dbReference type="RefSeq" id="WP_186404093.1">
    <property type="nucleotide sequence ID" value="NZ_CP017717.1"/>
</dbReference>
<protein>
    <recommendedName>
        <fullName evidence="6">AB hydrolase-1 domain-containing protein</fullName>
    </recommendedName>
</protein>
<keyword evidence="1" id="KW-1133">Transmembrane helix</keyword>
<feature type="transmembrane region" description="Helical" evidence="1">
    <location>
        <begin position="266"/>
        <end position="284"/>
    </location>
</feature>
<dbReference type="SUPFAM" id="SSF53474">
    <property type="entry name" value="alpha/beta-Hydrolases"/>
    <property type="match status" value="1"/>
</dbReference>
<feature type="transmembrane region" description="Helical" evidence="1">
    <location>
        <begin position="188"/>
        <end position="205"/>
    </location>
</feature>
<evidence type="ECO:0000313" key="4">
    <source>
        <dbReference type="EMBL" id="AQZ63765.1"/>
    </source>
</evidence>
<feature type="transmembrane region" description="Helical" evidence="1">
    <location>
        <begin position="156"/>
        <end position="181"/>
    </location>
</feature>
<dbReference type="InterPro" id="IPR029058">
    <property type="entry name" value="AB_hydrolase_fold"/>
</dbReference>
<dbReference type="AlphaFoldDB" id="A0A1V0A0N0"/>
<feature type="transmembrane region" description="Helical" evidence="1">
    <location>
        <begin position="101"/>
        <end position="125"/>
    </location>
</feature>
<feature type="domain" description="AB hydrolase-1" evidence="2">
    <location>
        <begin position="443"/>
        <end position="548"/>
    </location>
</feature>
<feature type="transmembrane region" description="Helical" evidence="1">
    <location>
        <begin position="60"/>
        <end position="80"/>
    </location>
</feature>